<dbReference type="Proteomes" id="UP001517247">
    <property type="component" value="Unassembled WGS sequence"/>
</dbReference>
<reference evidence="1 2" key="1">
    <citation type="submission" date="2024-12" db="EMBL/GenBank/DDBJ databases">
        <authorList>
            <person name="Hu S."/>
        </authorList>
    </citation>
    <scope>NUCLEOTIDE SEQUENCE [LARGE SCALE GENOMIC DNA]</scope>
    <source>
        <strain evidence="1 2">THG-T11</strain>
    </source>
</reference>
<evidence type="ECO:0000313" key="2">
    <source>
        <dbReference type="Proteomes" id="UP001517247"/>
    </source>
</evidence>
<evidence type="ECO:0000313" key="1">
    <source>
        <dbReference type="EMBL" id="MFN0255295.1"/>
    </source>
</evidence>
<keyword evidence="2" id="KW-1185">Reference proteome</keyword>
<accession>A0ABW9J524</accession>
<name>A0ABW9J524_9SPHI</name>
<comment type="caution">
    <text evidence="1">The sequence shown here is derived from an EMBL/GenBank/DDBJ whole genome shotgun (WGS) entry which is preliminary data.</text>
</comment>
<dbReference type="InterPro" id="IPR014867">
    <property type="entry name" value="Spore_coat_CotH_CotH2/3/7"/>
</dbReference>
<proteinExistence type="predicted"/>
<gene>
    <name evidence="1" type="ORF">E6A44_006905</name>
</gene>
<dbReference type="EMBL" id="SSHJ02000005">
    <property type="protein sequence ID" value="MFN0255295.1"/>
    <property type="molecule type" value="Genomic_DNA"/>
</dbReference>
<protein>
    <submittedName>
        <fullName evidence="1">CotH kinase family protein</fullName>
    </submittedName>
</protein>
<keyword evidence="1" id="KW-0808">Transferase</keyword>
<dbReference type="Pfam" id="PF08757">
    <property type="entry name" value="CotH"/>
    <property type="match status" value="1"/>
</dbReference>
<keyword evidence="1" id="KW-0418">Kinase</keyword>
<organism evidence="1 2">
    <name type="scientific">Pedobacter ureilyticus</name>
    <dbReference type="NCBI Taxonomy" id="1393051"/>
    <lineage>
        <taxon>Bacteria</taxon>
        <taxon>Pseudomonadati</taxon>
        <taxon>Bacteroidota</taxon>
        <taxon>Sphingobacteriia</taxon>
        <taxon>Sphingobacteriales</taxon>
        <taxon>Sphingobacteriaceae</taxon>
        <taxon>Pedobacter</taxon>
    </lineage>
</organism>
<sequence>MKSKFYLILSFIALVSYSCKKNPVEDIEPKEEPIVEEAKLDESVSAVIPHIYIETAGGAEVVSKDNYINGTVSIDGKGVNADLALSTMRIKGRGNSTWNKPKKPYRIKLDAAASVLGLQSAKDWVLLANWQDYTFMTNAVAMKIGKQLGMPYTNTIIPVDVTINGKYAGNYTLTEQVEVKDGRVNIGKEGVLLEMDTNYDEDWQFVSTGYNLPIMVKAPDIETEAQFNTIKQEFLDFEALVKRADFPNNNYGNYIDKQQLVNYLLVYNLTANLEIKHPKSVYMHKAKGGKYTMGPIWDFDWGFGLDDDSRKYFEYPVDNPLFRSGDMNKGILFFSRFLNDPEVKNLYKSTWNNYKNMKLDELLKYTEHYAATIRVSQTKDLERWKPNRQNYYTEWAPFASNFPEIKKDLKTYLRKRANYITSYVNKL</sequence>
<dbReference type="GO" id="GO:0016301">
    <property type="term" value="F:kinase activity"/>
    <property type="evidence" value="ECO:0007669"/>
    <property type="project" value="UniProtKB-KW"/>
</dbReference>
<dbReference type="RefSeq" id="WP_138722408.1">
    <property type="nucleotide sequence ID" value="NZ_SSHJ02000005.1"/>
</dbReference>
<dbReference type="PROSITE" id="PS51257">
    <property type="entry name" value="PROKAR_LIPOPROTEIN"/>
    <property type="match status" value="1"/>
</dbReference>